<organism evidence="1 2">
    <name type="scientific">Rhizophagus clarus</name>
    <dbReference type="NCBI Taxonomy" id="94130"/>
    <lineage>
        <taxon>Eukaryota</taxon>
        <taxon>Fungi</taxon>
        <taxon>Fungi incertae sedis</taxon>
        <taxon>Mucoromycota</taxon>
        <taxon>Glomeromycotina</taxon>
        <taxon>Glomeromycetes</taxon>
        <taxon>Glomerales</taxon>
        <taxon>Glomeraceae</taxon>
        <taxon>Rhizophagus</taxon>
    </lineage>
</organism>
<reference evidence="1" key="1">
    <citation type="submission" date="2019-10" db="EMBL/GenBank/DDBJ databases">
        <title>Conservation and host-specific expression of non-tandemly repeated heterogenous ribosome RNA gene in arbuscular mycorrhizal fungi.</title>
        <authorList>
            <person name="Maeda T."/>
            <person name="Kobayashi Y."/>
            <person name="Nakagawa T."/>
            <person name="Ezawa T."/>
            <person name="Yamaguchi K."/>
            <person name="Bino T."/>
            <person name="Nishimoto Y."/>
            <person name="Shigenobu S."/>
            <person name="Kawaguchi M."/>
        </authorList>
    </citation>
    <scope>NUCLEOTIDE SEQUENCE</scope>
    <source>
        <strain evidence="1">HR1</strain>
    </source>
</reference>
<dbReference type="AlphaFoldDB" id="A0A8H3L8J1"/>
<protein>
    <submittedName>
        <fullName evidence="1">Kinase-like domain-containing protein</fullName>
    </submittedName>
</protein>
<comment type="caution">
    <text evidence="1">The sequence shown here is derived from an EMBL/GenBank/DDBJ whole genome shotgun (WGS) entry which is preliminary data.</text>
</comment>
<keyword evidence="1" id="KW-0808">Transferase</keyword>
<gene>
    <name evidence="1" type="ORF">RCL2_000812800</name>
</gene>
<proteinExistence type="predicted"/>
<sequence>MELVKINDENSFDPTPKLKSSPIPINFISFNENDNKCIYCKEEYIGTLFGERQKYCKNCLSCYISNITDKNMYLDVYYKMNISCSNHKIITKEPQIIQECCKNCLEILFFKQIFEYFIISDKLHGNLYTNLIESEKYCKLYTSNYVLNELKSNQNYHIIKDHIVKTHGITKDPELGDYTLVMQSCASEDLHNWLMSCEKNYEYVEFSNRLQYNEMGLSKPVNFDPTPRLKSSPIAIKFISFNENDDKCIYCEEEYIYTLFFTGQKYCKNCLSCYLNNITDNNMYLDVYYSTNLECVIKHEDMTKVSQVVQECCRNCLKVLCFKQIFESNTDRRSIESENYCELCENSICQEKNMLKMVQLKLPLDCYLTYTEYTESILTKKLIPVIYLPWWHNISSCVTCNKSLIFTSDCQKYCEGCLIFYIGCRYCLTTNIIFGLTTQSQCKKCKRLSSIIFDITIILSGNSELDDFILNLKPEIYNNLKIDDFSDKIKNNDKYFHPLEINSTIHSICQNHKDNQSENSIKWIPYSQFSKIKEIAKGGFGIIYHANWAHESVV</sequence>
<accession>A0A8H3L8J1</accession>
<name>A0A8H3L8J1_9GLOM</name>
<dbReference type="Proteomes" id="UP000615446">
    <property type="component" value="Unassembled WGS sequence"/>
</dbReference>
<dbReference type="GO" id="GO:0016301">
    <property type="term" value="F:kinase activity"/>
    <property type="evidence" value="ECO:0007669"/>
    <property type="project" value="UniProtKB-KW"/>
</dbReference>
<evidence type="ECO:0000313" key="2">
    <source>
        <dbReference type="Proteomes" id="UP000615446"/>
    </source>
</evidence>
<keyword evidence="1" id="KW-0418">Kinase</keyword>
<evidence type="ECO:0000313" key="1">
    <source>
        <dbReference type="EMBL" id="GES80867.1"/>
    </source>
</evidence>
<dbReference type="EMBL" id="BLAL01000053">
    <property type="protein sequence ID" value="GES80867.1"/>
    <property type="molecule type" value="Genomic_DNA"/>
</dbReference>